<evidence type="ECO:0000313" key="8">
    <source>
        <dbReference type="EMBL" id="EHI60635.1"/>
    </source>
</evidence>
<comment type="caution">
    <text evidence="8">The sequence shown here is derived from an EMBL/GenBank/DDBJ whole genome shotgun (WGS) entry which is preliminary data.</text>
</comment>
<evidence type="ECO:0000256" key="2">
    <source>
        <dbReference type="ARBA" id="ARBA00022475"/>
    </source>
</evidence>
<keyword evidence="6" id="KW-0813">Transport</keyword>
<dbReference type="EMBL" id="ADLN01000014">
    <property type="protein sequence ID" value="EHI60635.1"/>
    <property type="molecule type" value="Genomic_DNA"/>
</dbReference>
<dbReference type="InterPro" id="IPR003838">
    <property type="entry name" value="ABC3_permease_C"/>
</dbReference>
<comment type="similarity">
    <text evidence="6">Belongs to the ABC-4 integral membrane protein family.</text>
</comment>
<dbReference type="GO" id="GO:0055085">
    <property type="term" value="P:transmembrane transport"/>
    <property type="evidence" value="ECO:0007669"/>
    <property type="project" value="UniProtKB-UniRule"/>
</dbReference>
<sequence>MNSLHNVLFYPRLAVTSMKKNRGIYLPYLMAGGVMAGLLYVLDSVGVMVEASQMAGGGIMQVIVEICGSICTVFAVMILFYINSFVMKRRKKEFGLFCVLGMEKKHLGFVLFWEVLIGLFVSLVMGITVGALFSQAMFLLLLKMVGLPGKLMFVIPLQSVGKTCLIYVAAFALVLVYDLRSVFKANPMELLRSSAQGEREPKTRWLMTATGVVTLGFGYFLAMSTGTASDALTFFFPAVLLVMVGTYCLFQAGSVAALKKLRRKKDFYYKPENFAAVSGMIYRMKQNAAGLSGICILSAAVLITMSTCASLYVGEEDILRNQYPRDIALFAGAGEAVNPAGEVPGKVKTAAENLAREHGCELENMMDFYQMSFNGEFKDGSFTASRYYSVGTWMVYVMTLEDYNRNNGGSEMLAKGEMLYYAPELPLAGEVEVCGETYRVAGVLKEFEVTQLTGFATPQDQVLLIVPELSDLHRLFRAYSEQLGEDARETISYHCLFDLAGSPEEKAGFEAEFQDRIPGLNRGVARDEIRTEFYQLYGSILFVGIFFVALFLTATVLIIYYKQITEGYDDRERFRIMEKVGMSAAEVKKTITRQVIMVFFLPLGVAVIHILAAFRAMCSLLGIFSMHNVGLYAVFTACSVLVFGVVYLAVYCVTARTYYRIVRE</sequence>
<dbReference type="GO" id="GO:0005886">
    <property type="term" value="C:plasma membrane"/>
    <property type="evidence" value="ECO:0007669"/>
    <property type="project" value="UniProtKB-SubCell"/>
</dbReference>
<evidence type="ECO:0000256" key="3">
    <source>
        <dbReference type="ARBA" id="ARBA00022692"/>
    </source>
</evidence>
<evidence type="ECO:0000256" key="5">
    <source>
        <dbReference type="ARBA" id="ARBA00023136"/>
    </source>
</evidence>
<feature type="domain" description="ABC3 transporter permease C-terminal" evidence="7">
    <location>
        <begin position="70"/>
        <end position="187"/>
    </location>
</feature>
<evidence type="ECO:0000256" key="1">
    <source>
        <dbReference type="ARBA" id="ARBA00004651"/>
    </source>
</evidence>
<feature type="transmembrane region" description="Helical" evidence="6">
    <location>
        <begin position="536"/>
        <end position="561"/>
    </location>
</feature>
<feature type="transmembrane region" description="Helical" evidence="6">
    <location>
        <begin position="24"/>
        <end position="42"/>
    </location>
</feature>
<comment type="subcellular location">
    <subcellularLocation>
        <location evidence="1 6">Cell membrane</location>
        <topology evidence="1 6">Multi-pass membrane protein</topology>
    </subcellularLocation>
</comment>
<keyword evidence="4 6" id="KW-1133">Transmembrane helix</keyword>
<evidence type="ECO:0000259" key="7">
    <source>
        <dbReference type="Pfam" id="PF02687"/>
    </source>
</evidence>
<feature type="transmembrane region" description="Helical" evidence="6">
    <location>
        <begin position="630"/>
        <end position="653"/>
    </location>
</feature>
<feature type="transmembrane region" description="Helical" evidence="6">
    <location>
        <begin position="288"/>
        <end position="313"/>
    </location>
</feature>
<dbReference type="RefSeq" id="WP_006779428.1">
    <property type="nucleotide sequence ID" value="NZ_CP040506.1"/>
</dbReference>
<feature type="transmembrane region" description="Helical" evidence="6">
    <location>
        <begin position="204"/>
        <end position="222"/>
    </location>
</feature>
<gene>
    <name evidence="8" type="ORF">HMPREF9473_01444</name>
</gene>
<dbReference type="InterPro" id="IPR052536">
    <property type="entry name" value="ABC-4_Integral_Memb_Prot"/>
</dbReference>
<evidence type="ECO:0000256" key="6">
    <source>
        <dbReference type="PIRNR" id="PIRNR018968"/>
    </source>
</evidence>
<dbReference type="Pfam" id="PF02687">
    <property type="entry name" value="FtsX"/>
    <property type="match status" value="1"/>
</dbReference>
<evidence type="ECO:0000256" key="4">
    <source>
        <dbReference type="ARBA" id="ARBA00022989"/>
    </source>
</evidence>
<accession>G5ID70</accession>
<dbReference type="AlphaFoldDB" id="G5ID70"/>
<keyword evidence="5 6" id="KW-0472">Membrane</keyword>
<protein>
    <recommendedName>
        <fullName evidence="7">ABC3 transporter permease C-terminal domain-containing protein</fullName>
    </recommendedName>
</protein>
<keyword evidence="2 6" id="KW-1003">Cell membrane</keyword>
<proteinExistence type="inferred from homology"/>
<dbReference type="PATRIC" id="fig|742737.3.peg.1458"/>
<dbReference type="InterPro" id="IPR027022">
    <property type="entry name" value="ABC_permease_BceB-typ"/>
</dbReference>
<feature type="transmembrane region" description="Helical" evidence="6">
    <location>
        <begin position="107"/>
        <end position="140"/>
    </location>
</feature>
<evidence type="ECO:0000313" key="9">
    <source>
        <dbReference type="Proteomes" id="UP000005384"/>
    </source>
</evidence>
<dbReference type="HOGENOM" id="CLU_022800_2_3_9"/>
<organism evidence="8 9">
    <name type="scientific">Hungatella hathewayi WAL-18680</name>
    <dbReference type="NCBI Taxonomy" id="742737"/>
    <lineage>
        <taxon>Bacteria</taxon>
        <taxon>Bacillati</taxon>
        <taxon>Bacillota</taxon>
        <taxon>Clostridia</taxon>
        <taxon>Lachnospirales</taxon>
        <taxon>Lachnospiraceae</taxon>
        <taxon>Hungatella</taxon>
    </lineage>
</organism>
<dbReference type="Proteomes" id="UP000005384">
    <property type="component" value="Unassembled WGS sequence"/>
</dbReference>
<feature type="transmembrane region" description="Helical" evidence="6">
    <location>
        <begin position="160"/>
        <end position="183"/>
    </location>
</feature>
<feature type="transmembrane region" description="Helical" evidence="6">
    <location>
        <begin position="234"/>
        <end position="258"/>
    </location>
</feature>
<feature type="transmembrane region" description="Helical" evidence="6">
    <location>
        <begin position="598"/>
        <end position="624"/>
    </location>
</feature>
<reference evidence="8 9" key="1">
    <citation type="submission" date="2011-08" db="EMBL/GenBank/DDBJ databases">
        <title>The Genome Sequence of Clostridium hathewayi WAL-18680.</title>
        <authorList>
            <consortium name="The Broad Institute Genome Sequencing Platform"/>
            <person name="Earl A."/>
            <person name="Ward D."/>
            <person name="Feldgarden M."/>
            <person name="Gevers D."/>
            <person name="Finegold S.M."/>
            <person name="Summanen P.H."/>
            <person name="Molitoris D.R."/>
            <person name="Song M."/>
            <person name="Daigneault M."/>
            <person name="Allen-Vercoe E."/>
            <person name="Young S.K."/>
            <person name="Zeng Q."/>
            <person name="Gargeya S."/>
            <person name="Fitzgerald M."/>
            <person name="Haas B."/>
            <person name="Abouelleil A."/>
            <person name="Alvarado L."/>
            <person name="Arachchi H.M."/>
            <person name="Berlin A."/>
            <person name="Brown A."/>
            <person name="Chapman S.B."/>
            <person name="Chen Z."/>
            <person name="Dunbar C."/>
            <person name="Freedman E."/>
            <person name="Gearin G."/>
            <person name="Gellesch M."/>
            <person name="Goldberg J."/>
            <person name="Griggs A."/>
            <person name="Gujja S."/>
            <person name="Heiman D."/>
            <person name="Howarth C."/>
            <person name="Larson L."/>
            <person name="Lui A."/>
            <person name="MacDonald P.J.P."/>
            <person name="Montmayeur A."/>
            <person name="Murphy C."/>
            <person name="Neiman D."/>
            <person name="Pearson M."/>
            <person name="Priest M."/>
            <person name="Roberts A."/>
            <person name="Saif S."/>
            <person name="Shea T."/>
            <person name="Shenoy N."/>
            <person name="Sisk P."/>
            <person name="Stolte C."/>
            <person name="Sykes S."/>
            <person name="Wortman J."/>
            <person name="Nusbaum C."/>
            <person name="Birren B."/>
        </authorList>
    </citation>
    <scope>NUCLEOTIDE SEQUENCE [LARGE SCALE GENOMIC DNA]</scope>
    <source>
        <strain evidence="8 9">WAL-18680</strain>
    </source>
</reference>
<dbReference type="OrthoDB" id="9781780at2"/>
<keyword evidence="9" id="KW-1185">Reference proteome</keyword>
<dbReference type="PANTHER" id="PTHR46795:SF3">
    <property type="entry name" value="ABC TRANSPORTER PERMEASE"/>
    <property type="match status" value="1"/>
</dbReference>
<name>G5ID70_9FIRM</name>
<dbReference type="PIRSF" id="PIRSF018968">
    <property type="entry name" value="ABC_permease_BceB"/>
    <property type="match status" value="1"/>
</dbReference>
<keyword evidence="3 6" id="KW-0812">Transmembrane</keyword>
<feature type="transmembrane region" description="Helical" evidence="6">
    <location>
        <begin position="62"/>
        <end position="86"/>
    </location>
</feature>
<dbReference type="PANTHER" id="PTHR46795">
    <property type="entry name" value="ABC TRANSPORTER PERMEASE-RELATED-RELATED"/>
    <property type="match status" value="1"/>
</dbReference>